<dbReference type="PANTHER" id="PTHR46754">
    <property type="entry name" value="MKI67 FHA DOMAIN-INTERACTING NUCLEOLAR PHOSPHOPROTEIN"/>
    <property type="match status" value="1"/>
</dbReference>
<feature type="domain" description="RRM" evidence="6">
    <location>
        <begin position="80"/>
        <end position="158"/>
    </location>
</feature>
<dbReference type="InterPro" id="IPR035979">
    <property type="entry name" value="RBD_domain_sf"/>
</dbReference>
<organism evidence="7 8">
    <name type="scientific">Sungouiella intermedia</name>
    <dbReference type="NCBI Taxonomy" id="45354"/>
    <lineage>
        <taxon>Eukaryota</taxon>
        <taxon>Fungi</taxon>
        <taxon>Dikarya</taxon>
        <taxon>Ascomycota</taxon>
        <taxon>Saccharomycotina</taxon>
        <taxon>Pichiomycetes</taxon>
        <taxon>Metschnikowiaceae</taxon>
        <taxon>Sungouiella</taxon>
    </lineage>
</organism>
<dbReference type="SMART" id="SM00360">
    <property type="entry name" value="RRM"/>
    <property type="match status" value="1"/>
</dbReference>
<dbReference type="InterPro" id="IPR000504">
    <property type="entry name" value="RRM_dom"/>
</dbReference>
<dbReference type="SUPFAM" id="SSF54928">
    <property type="entry name" value="RNA-binding domain, RBD"/>
    <property type="match status" value="1"/>
</dbReference>
<keyword evidence="3" id="KW-0539">Nucleus</keyword>
<dbReference type="PROSITE" id="PS50102">
    <property type="entry name" value="RRM"/>
    <property type="match status" value="1"/>
</dbReference>
<dbReference type="AlphaFoldDB" id="A0A1L0CWG7"/>
<evidence type="ECO:0000313" key="8">
    <source>
        <dbReference type="Proteomes" id="UP000182259"/>
    </source>
</evidence>
<evidence type="ECO:0000256" key="4">
    <source>
        <dbReference type="PROSITE-ProRule" id="PRU00176"/>
    </source>
</evidence>
<evidence type="ECO:0000256" key="1">
    <source>
        <dbReference type="ARBA" id="ARBA00004604"/>
    </source>
</evidence>
<dbReference type="Proteomes" id="UP000182259">
    <property type="component" value="Chromosome I"/>
</dbReference>
<dbReference type="GO" id="GO:0005730">
    <property type="term" value="C:nucleolus"/>
    <property type="evidence" value="ECO:0007669"/>
    <property type="project" value="UniProtKB-SubCell"/>
</dbReference>
<dbReference type="GO" id="GO:0003723">
    <property type="term" value="F:RNA binding"/>
    <property type="evidence" value="ECO:0007669"/>
    <property type="project" value="UniProtKB-UniRule"/>
</dbReference>
<accession>A0A1L0CWG7</accession>
<proteinExistence type="predicted"/>
<protein>
    <submittedName>
        <fullName evidence="7">CIC11C00000001354</fullName>
    </submittedName>
</protein>
<dbReference type="CDD" id="cd12307">
    <property type="entry name" value="RRM_NIFK_like"/>
    <property type="match status" value="1"/>
</dbReference>
<feature type="compositionally biased region" description="Polar residues" evidence="5">
    <location>
        <begin position="60"/>
        <end position="70"/>
    </location>
</feature>
<feature type="compositionally biased region" description="Acidic residues" evidence="5">
    <location>
        <begin position="36"/>
        <end position="48"/>
    </location>
</feature>
<feature type="region of interest" description="Disordered" evidence="5">
    <location>
        <begin position="1"/>
        <end position="70"/>
    </location>
</feature>
<evidence type="ECO:0000256" key="2">
    <source>
        <dbReference type="ARBA" id="ARBA00022884"/>
    </source>
</evidence>
<comment type="subcellular location">
    <subcellularLocation>
        <location evidence="1">Nucleus</location>
        <location evidence="1">Nucleolus</location>
    </subcellularLocation>
</comment>
<evidence type="ECO:0000259" key="6">
    <source>
        <dbReference type="PROSITE" id="PS50102"/>
    </source>
</evidence>
<sequence>MAKKSTKPAAKPKAAAKTEETLSIDHVSDSSSSEELSSDEEIEMEEPQAETPAQKGQKGHSVNLQKQGASETTKIKKLGGVIYVGRLPKQLEERELKKYFGQFGDITNVRVSRNKKTGSSRHYAFVKFKQHDVAAIAAETMNNYLIFGHLLKVHVIENPKDNLFSAKMTPGFKEFDWRGKEYAEAMKAKPLKTWKKLQLEYEQQKVEKFEELKSLGFDYVLEA</sequence>
<name>A0A1L0CWG7_9ASCO</name>
<gene>
    <name evidence="7" type="ORF">SAMEA4029009_CIC11G00000001354</name>
</gene>
<evidence type="ECO:0000256" key="5">
    <source>
        <dbReference type="SAM" id="MobiDB-lite"/>
    </source>
</evidence>
<evidence type="ECO:0000256" key="3">
    <source>
        <dbReference type="ARBA" id="ARBA00023242"/>
    </source>
</evidence>
<reference evidence="8" key="1">
    <citation type="submission" date="2016-10" db="EMBL/GenBank/DDBJ databases">
        <authorList>
            <person name="Geijer C."/>
            <person name="Jareborg N."/>
            <person name="Dainat J."/>
        </authorList>
    </citation>
    <scope>NUCLEOTIDE SEQUENCE [LARGE SCALE GENOMIC DNA]</scope>
    <source>
        <strain evidence="8">PYCC 4715</strain>
    </source>
</reference>
<evidence type="ECO:0000313" key="7">
    <source>
        <dbReference type="EMBL" id="SGZ48442.1"/>
    </source>
</evidence>
<dbReference type="Pfam" id="PF00076">
    <property type="entry name" value="RRM_1"/>
    <property type="match status" value="1"/>
</dbReference>
<keyword evidence="2 4" id="KW-0694">RNA-binding</keyword>
<dbReference type="InterPro" id="IPR012677">
    <property type="entry name" value="Nucleotide-bd_a/b_plait_sf"/>
</dbReference>
<dbReference type="EMBL" id="LT635764">
    <property type="protein sequence ID" value="SGZ48442.1"/>
    <property type="molecule type" value="Genomic_DNA"/>
</dbReference>
<dbReference type="Gene3D" id="3.30.70.330">
    <property type="match status" value="1"/>
</dbReference>